<reference evidence="1 2" key="1">
    <citation type="journal article" date="2007" name="Nature">
        <title>Evolution of genes and genomes on the Drosophila phylogeny.</title>
        <authorList>
            <consortium name="Drosophila 12 Genomes Consortium"/>
            <person name="Clark A.G."/>
            <person name="Eisen M.B."/>
            <person name="Smith D.R."/>
            <person name="Bergman C.M."/>
            <person name="Oliver B."/>
            <person name="Markow T.A."/>
            <person name="Kaufman T.C."/>
            <person name="Kellis M."/>
            <person name="Gelbart W."/>
            <person name="Iyer V.N."/>
            <person name="Pollard D.A."/>
            <person name="Sackton T.B."/>
            <person name="Larracuente A.M."/>
            <person name="Singh N.D."/>
            <person name="Abad J.P."/>
            <person name="Abt D.N."/>
            <person name="Adryan B."/>
            <person name="Aguade M."/>
            <person name="Akashi H."/>
            <person name="Anderson W.W."/>
            <person name="Aquadro C.F."/>
            <person name="Ardell D.H."/>
            <person name="Arguello R."/>
            <person name="Artieri C.G."/>
            <person name="Barbash D.A."/>
            <person name="Barker D."/>
            <person name="Barsanti P."/>
            <person name="Batterham P."/>
            <person name="Batzoglou S."/>
            <person name="Begun D."/>
            <person name="Bhutkar A."/>
            <person name="Blanco E."/>
            <person name="Bosak S.A."/>
            <person name="Bradley R.K."/>
            <person name="Brand A.D."/>
            <person name="Brent M.R."/>
            <person name="Brooks A.N."/>
            <person name="Brown R.H."/>
            <person name="Butlin R.K."/>
            <person name="Caggese C."/>
            <person name="Calvi B.R."/>
            <person name="Bernardo de Carvalho A."/>
            <person name="Caspi A."/>
            <person name="Castrezana S."/>
            <person name="Celniker S.E."/>
            <person name="Chang J.L."/>
            <person name="Chapple C."/>
            <person name="Chatterji S."/>
            <person name="Chinwalla A."/>
            <person name="Civetta A."/>
            <person name="Clifton S.W."/>
            <person name="Comeron J.M."/>
            <person name="Costello J.C."/>
            <person name="Coyne J.A."/>
            <person name="Daub J."/>
            <person name="David R.G."/>
            <person name="Delcher A.L."/>
            <person name="Delehaunty K."/>
            <person name="Do C.B."/>
            <person name="Ebling H."/>
            <person name="Edwards K."/>
            <person name="Eickbush T."/>
            <person name="Evans J.D."/>
            <person name="Filipski A."/>
            <person name="Findeiss S."/>
            <person name="Freyhult E."/>
            <person name="Fulton L."/>
            <person name="Fulton R."/>
            <person name="Garcia A.C."/>
            <person name="Gardiner A."/>
            <person name="Garfield D.A."/>
            <person name="Garvin B.E."/>
            <person name="Gibson G."/>
            <person name="Gilbert D."/>
            <person name="Gnerre S."/>
            <person name="Godfrey J."/>
            <person name="Good R."/>
            <person name="Gotea V."/>
            <person name="Gravely B."/>
            <person name="Greenberg A.J."/>
            <person name="Griffiths-Jones S."/>
            <person name="Gross S."/>
            <person name="Guigo R."/>
            <person name="Gustafson E.A."/>
            <person name="Haerty W."/>
            <person name="Hahn M.W."/>
            <person name="Halligan D.L."/>
            <person name="Halpern A.L."/>
            <person name="Halter G.M."/>
            <person name="Han M.V."/>
            <person name="Heger A."/>
            <person name="Hillier L."/>
            <person name="Hinrichs A.S."/>
            <person name="Holmes I."/>
            <person name="Hoskins R.A."/>
            <person name="Hubisz M.J."/>
            <person name="Hultmark D."/>
            <person name="Huntley M.A."/>
            <person name="Jaffe D.B."/>
            <person name="Jagadeeshan S."/>
            <person name="Jeck W.R."/>
            <person name="Johnson J."/>
            <person name="Jones C.D."/>
            <person name="Jordan W.C."/>
            <person name="Karpen G.H."/>
            <person name="Kataoka E."/>
            <person name="Keightley P.D."/>
            <person name="Kheradpour P."/>
            <person name="Kirkness E.F."/>
            <person name="Koerich L.B."/>
            <person name="Kristiansen K."/>
            <person name="Kudrna D."/>
            <person name="Kulathinal R.J."/>
            <person name="Kumar S."/>
            <person name="Kwok R."/>
            <person name="Lander E."/>
            <person name="Langley C.H."/>
            <person name="Lapoint R."/>
            <person name="Lazzaro B.P."/>
            <person name="Lee S.J."/>
            <person name="Levesque L."/>
            <person name="Li R."/>
            <person name="Lin C.F."/>
            <person name="Lin M.F."/>
            <person name="Lindblad-Toh K."/>
            <person name="Llopart A."/>
            <person name="Long M."/>
            <person name="Low L."/>
            <person name="Lozovsky E."/>
            <person name="Lu J."/>
            <person name="Luo M."/>
            <person name="Machado C.A."/>
            <person name="Makalowski W."/>
            <person name="Marzo M."/>
            <person name="Matsuda M."/>
            <person name="Matzkin L."/>
            <person name="McAllister B."/>
            <person name="McBride C.S."/>
            <person name="McKernan B."/>
            <person name="McKernan K."/>
            <person name="Mendez-Lago M."/>
            <person name="Minx P."/>
            <person name="Mollenhauer M.U."/>
            <person name="Montooth K."/>
            <person name="Mount S.M."/>
            <person name="Mu X."/>
            <person name="Myers E."/>
            <person name="Negre B."/>
            <person name="Newfeld S."/>
            <person name="Nielsen R."/>
            <person name="Noor M.A."/>
            <person name="O'Grady P."/>
            <person name="Pachter L."/>
            <person name="Papaceit M."/>
            <person name="Parisi M.J."/>
            <person name="Parisi M."/>
            <person name="Parts L."/>
            <person name="Pedersen J.S."/>
            <person name="Pesole G."/>
            <person name="Phillippy A.M."/>
            <person name="Ponting C.P."/>
            <person name="Pop M."/>
            <person name="Porcelli D."/>
            <person name="Powell J.R."/>
            <person name="Prohaska S."/>
            <person name="Pruitt K."/>
            <person name="Puig M."/>
            <person name="Quesneville H."/>
            <person name="Ram K.R."/>
            <person name="Rand D."/>
            <person name="Rasmussen M.D."/>
            <person name="Reed L.K."/>
            <person name="Reenan R."/>
            <person name="Reily A."/>
            <person name="Remington K.A."/>
            <person name="Rieger T.T."/>
            <person name="Ritchie M.G."/>
            <person name="Robin C."/>
            <person name="Rogers Y.H."/>
            <person name="Rohde C."/>
            <person name="Rozas J."/>
            <person name="Rubenfield M.J."/>
            <person name="Ruiz A."/>
            <person name="Russo S."/>
            <person name="Salzberg S.L."/>
            <person name="Sanchez-Gracia A."/>
            <person name="Saranga D.J."/>
            <person name="Sato H."/>
            <person name="Schaeffer S.W."/>
            <person name="Schatz M.C."/>
            <person name="Schlenke T."/>
            <person name="Schwartz R."/>
            <person name="Segarra C."/>
            <person name="Singh R.S."/>
            <person name="Sirot L."/>
            <person name="Sirota M."/>
            <person name="Sisneros N.B."/>
            <person name="Smith C.D."/>
            <person name="Smith T.F."/>
            <person name="Spieth J."/>
            <person name="Stage D.E."/>
            <person name="Stark A."/>
            <person name="Stephan W."/>
            <person name="Strausberg R.L."/>
            <person name="Strempel S."/>
            <person name="Sturgill D."/>
            <person name="Sutton G."/>
            <person name="Sutton G.G."/>
            <person name="Tao W."/>
            <person name="Teichmann S."/>
            <person name="Tobari Y.N."/>
            <person name="Tomimura Y."/>
            <person name="Tsolas J.M."/>
            <person name="Valente V.L."/>
            <person name="Venter E."/>
            <person name="Venter J.C."/>
            <person name="Vicario S."/>
            <person name="Vieira F.G."/>
            <person name="Vilella A.J."/>
            <person name="Villasante A."/>
            <person name="Walenz B."/>
            <person name="Wang J."/>
            <person name="Wasserman M."/>
            <person name="Watts T."/>
            <person name="Wilson D."/>
            <person name="Wilson R.K."/>
            <person name="Wing R.A."/>
            <person name="Wolfner M.F."/>
            <person name="Wong A."/>
            <person name="Wong G.K."/>
            <person name="Wu C.I."/>
            <person name="Wu G."/>
            <person name="Yamamoto D."/>
            <person name="Yang H.P."/>
            <person name="Yang S.P."/>
            <person name="Yorke J.A."/>
            <person name="Yoshida K."/>
            <person name="Zdobnov E."/>
            <person name="Zhang P."/>
            <person name="Zhang Y."/>
            <person name="Zimin A.V."/>
            <person name="Baldwin J."/>
            <person name="Abdouelleil A."/>
            <person name="Abdulkadir J."/>
            <person name="Abebe A."/>
            <person name="Abera B."/>
            <person name="Abreu J."/>
            <person name="Acer S.C."/>
            <person name="Aftuck L."/>
            <person name="Alexander A."/>
            <person name="An P."/>
            <person name="Anderson E."/>
            <person name="Anderson S."/>
            <person name="Arachi H."/>
            <person name="Azer M."/>
            <person name="Bachantsang P."/>
            <person name="Barry A."/>
            <person name="Bayul T."/>
            <person name="Berlin A."/>
            <person name="Bessette D."/>
            <person name="Bloom T."/>
            <person name="Blye J."/>
            <person name="Boguslavskiy L."/>
            <person name="Bonnet C."/>
            <person name="Boukhgalter B."/>
            <person name="Bourzgui I."/>
            <person name="Brown A."/>
            <person name="Cahill P."/>
            <person name="Channer S."/>
            <person name="Cheshatsang Y."/>
            <person name="Chuda L."/>
            <person name="Citroen M."/>
            <person name="Collymore A."/>
            <person name="Cooke P."/>
            <person name="Costello M."/>
            <person name="D'Aco K."/>
            <person name="Daza R."/>
            <person name="De Haan G."/>
            <person name="DeGray S."/>
            <person name="DeMaso C."/>
            <person name="Dhargay N."/>
            <person name="Dooley K."/>
            <person name="Dooley E."/>
            <person name="Doricent M."/>
            <person name="Dorje P."/>
            <person name="Dorjee K."/>
            <person name="Dupes A."/>
            <person name="Elong R."/>
            <person name="Falk J."/>
            <person name="Farina A."/>
            <person name="Faro S."/>
            <person name="Ferguson D."/>
            <person name="Fisher S."/>
            <person name="Foley C.D."/>
            <person name="Franke A."/>
            <person name="Friedrich D."/>
            <person name="Gadbois L."/>
            <person name="Gearin G."/>
            <person name="Gearin C.R."/>
            <person name="Giannoukos G."/>
            <person name="Goode T."/>
            <person name="Graham J."/>
            <person name="Grandbois E."/>
            <person name="Grewal S."/>
            <person name="Gyaltsen K."/>
            <person name="Hafez N."/>
            <person name="Hagos B."/>
            <person name="Hall J."/>
            <person name="Henson C."/>
            <person name="Hollinger A."/>
            <person name="Honan T."/>
            <person name="Huard M.D."/>
            <person name="Hughes L."/>
            <person name="Hurhula B."/>
            <person name="Husby M.E."/>
            <person name="Kamat A."/>
            <person name="Kanga B."/>
            <person name="Kashin S."/>
            <person name="Khazanovich D."/>
            <person name="Kisner P."/>
            <person name="Lance K."/>
            <person name="Lara M."/>
            <person name="Lee W."/>
            <person name="Lennon N."/>
            <person name="Letendre F."/>
            <person name="LeVine R."/>
            <person name="Lipovsky A."/>
            <person name="Liu X."/>
            <person name="Liu J."/>
            <person name="Liu S."/>
            <person name="Lokyitsang T."/>
            <person name="Lokyitsang Y."/>
            <person name="Lubonja R."/>
            <person name="Lui A."/>
            <person name="MacDonald P."/>
            <person name="Magnisalis V."/>
            <person name="Maru K."/>
            <person name="Matthews C."/>
            <person name="McCusker W."/>
            <person name="McDonough S."/>
            <person name="Mehta T."/>
            <person name="Meldrim J."/>
            <person name="Meneus L."/>
            <person name="Mihai O."/>
            <person name="Mihalev A."/>
            <person name="Mihova T."/>
            <person name="Mittelman R."/>
            <person name="Mlenga V."/>
            <person name="Montmayeur A."/>
            <person name="Mulrain L."/>
            <person name="Navidi A."/>
            <person name="Naylor J."/>
            <person name="Negash T."/>
            <person name="Nguyen T."/>
            <person name="Nguyen N."/>
            <person name="Nicol R."/>
            <person name="Norbu C."/>
            <person name="Norbu N."/>
            <person name="Novod N."/>
            <person name="O'Neill B."/>
            <person name="Osman S."/>
            <person name="Markiewicz E."/>
            <person name="Oyono O.L."/>
            <person name="Patti C."/>
            <person name="Phunkhang P."/>
            <person name="Pierre F."/>
            <person name="Priest M."/>
            <person name="Raghuraman S."/>
            <person name="Rege F."/>
            <person name="Reyes R."/>
            <person name="Rise C."/>
            <person name="Rogov P."/>
            <person name="Ross K."/>
            <person name="Ryan E."/>
            <person name="Settipalli S."/>
            <person name="Shea T."/>
            <person name="Sherpa N."/>
            <person name="Shi L."/>
            <person name="Shih D."/>
            <person name="Sparrow T."/>
            <person name="Spaulding J."/>
            <person name="Stalker J."/>
            <person name="Stange-Thomann N."/>
            <person name="Stavropoulos S."/>
            <person name="Stone C."/>
            <person name="Strader C."/>
            <person name="Tesfaye S."/>
            <person name="Thomson T."/>
            <person name="Thoulutsang Y."/>
            <person name="Thoulutsang D."/>
            <person name="Topham K."/>
            <person name="Topping I."/>
            <person name="Tsamla T."/>
            <person name="Vassiliev H."/>
            <person name="Vo A."/>
            <person name="Wangchuk T."/>
            <person name="Wangdi T."/>
            <person name="Weiand M."/>
            <person name="Wilkinson J."/>
            <person name="Wilson A."/>
            <person name="Yadav S."/>
            <person name="Young G."/>
            <person name="Yu Q."/>
            <person name="Zembek L."/>
            <person name="Zhong D."/>
            <person name="Zimmer A."/>
            <person name="Zwirko Z."/>
            <person name="Jaffe D.B."/>
            <person name="Alvarez P."/>
            <person name="Brockman W."/>
            <person name="Butler J."/>
            <person name="Chin C."/>
            <person name="Gnerre S."/>
            <person name="Grabherr M."/>
            <person name="Kleber M."/>
            <person name="Mauceli E."/>
            <person name="MacCallum I."/>
        </authorList>
    </citation>
    <scope>NUCLEOTIDE SEQUENCE [LARGE SCALE GENOMIC DNA]</scope>
    <source>
        <strain evidence="2">MSH-3 / Tucson 14011-0111.49</strain>
    </source>
</reference>
<dbReference type="GO" id="GO:0007628">
    <property type="term" value="P:adult walking behavior"/>
    <property type="evidence" value="ECO:0007669"/>
    <property type="project" value="EnsemblMetazoa"/>
</dbReference>
<protein>
    <submittedName>
        <fullName evidence="1">GL25473</fullName>
    </submittedName>
</protein>
<evidence type="ECO:0000313" key="2">
    <source>
        <dbReference type="Proteomes" id="UP000008744"/>
    </source>
</evidence>
<dbReference type="GO" id="GO:0040040">
    <property type="term" value="P:thermosensory behavior"/>
    <property type="evidence" value="ECO:0007669"/>
    <property type="project" value="EnsemblMetazoa"/>
</dbReference>
<name>B4ISE9_DROPE</name>
<dbReference type="GO" id="GO:0005262">
    <property type="term" value="F:calcium channel activity"/>
    <property type="evidence" value="ECO:0007669"/>
    <property type="project" value="EnsemblMetazoa"/>
</dbReference>
<sequence length="52" mass="5816">MMGNTYVTVIEQSEKEWMKQWAKIVVTLERAVPQADAKGYLEAYSIPLGPSG</sequence>
<dbReference type="GO" id="GO:0010996">
    <property type="term" value="P:response to auditory stimulus"/>
    <property type="evidence" value="ECO:0007669"/>
    <property type="project" value="EnsemblMetazoa"/>
</dbReference>
<dbReference type="Proteomes" id="UP000008744">
    <property type="component" value="Unassembled WGS sequence"/>
</dbReference>
<dbReference type="GO" id="GO:0048060">
    <property type="term" value="P:negative gravitaxis"/>
    <property type="evidence" value="ECO:0007669"/>
    <property type="project" value="EnsemblMetazoa"/>
</dbReference>
<proteinExistence type="predicted"/>
<organism evidence="2">
    <name type="scientific">Drosophila persimilis</name>
    <name type="common">Fruit fly</name>
    <dbReference type="NCBI Taxonomy" id="7234"/>
    <lineage>
        <taxon>Eukaryota</taxon>
        <taxon>Metazoa</taxon>
        <taxon>Ecdysozoa</taxon>
        <taxon>Arthropoda</taxon>
        <taxon>Hexapoda</taxon>
        <taxon>Insecta</taxon>
        <taxon>Pterygota</taxon>
        <taxon>Neoptera</taxon>
        <taxon>Endopterygota</taxon>
        <taxon>Diptera</taxon>
        <taxon>Brachycera</taxon>
        <taxon>Muscomorpha</taxon>
        <taxon>Ephydroidea</taxon>
        <taxon>Drosophilidae</taxon>
        <taxon>Drosophila</taxon>
        <taxon>Sophophora</taxon>
    </lineage>
</organism>
<dbReference type="GO" id="GO:0050910">
    <property type="term" value="P:detection of mechanical stimulus involved in sensory perception of sound"/>
    <property type="evidence" value="ECO:0007669"/>
    <property type="project" value="EnsemblMetazoa"/>
</dbReference>
<dbReference type="AlphaFoldDB" id="B4ISE9"/>
<accession>B4ISE9</accession>
<keyword evidence="2" id="KW-1185">Reference proteome</keyword>
<dbReference type="GO" id="GO:0034704">
    <property type="term" value="C:calcium channel complex"/>
    <property type="evidence" value="ECO:0007669"/>
    <property type="project" value="EnsemblMetazoa"/>
</dbReference>
<dbReference type="eggNOG" id="KOG3676">
    <property type="taxonomic scope" value="Eukaryota"/>
</dbReference>
<dbReference type="GO" id="GO:0050884">
    <property type="term" value="P:neuromuscular process controlling posture"/>
    <property type="evidence" value="ECO:0007669"/>
    <property type="project" value="EnsemblMetazoa"/>
</dbReference>
<dbReference type="GO" id="GO:0009408">
    <property type="term" value="P:response to heat"/>
    <property type="evidence" value="ECO:0007669"/>
    <property type="project" value="EnsemblMetazoa"/>
</dbReference>
<dbReference type="GO" id="GO:0001964">
    <property type="term" value="P:startle response"/>
    <property type="evidence" value="ECO:0007669"/>
    <property type="project" value="EnsemblMetazoa"/>
</dbReference>
<dbReference type="EMBL" id="CH699650">
    <property type="protein sequence ID" value="EDW25746.1"/>
    <property type="molecule type" value="Genomic_DNA"/>
</dbReference>
<dbReference type="OrthoDB" id="533508at2759"/>
<dbReference type="GO" id="GO:0005886">
    <property type="term" value="C:plasma membrane"/>
    <property type="evidence" value="ECO:0007669"/>
    <property type="project" value="EnsemblMetazoa"/>
</dbReference>
<dbReference type="GO" id="GO:0140135">
    <property type="term" value="F:mechanosensitive monoatomic cation channel activity"/>
    <property type="evidence" value="ECO:0007669"/>
    <property type="project" value="EnsemblMetazoa"/>
</dbReference>
<dbReference type="GO" id="GO:0043052">
    <property type="term" value="P:thermotaxis"/>
    <property type="evidence" value="ECO:0007669"/>
    <property type="project" value="EnsemblMetazoa"/>
</dbReference>
<dbReference type="GO" id="GO:1905790">
    <property type="term" value="P:regulation of mechanosensory behavior"/>
    <property type="evidence" value="ECO:0007669"/>
    <property type="project" value="EnsemblMetazoa"/>
</dbReference>
<evidence type="ECO:0000313" key="1">
    <source>
        <dbReference type="EMBL" id="EDW25746.1"/>
    </source>
</evidence>
<dbReference type="HOGENOM" id="CLU_3089447_0_0_1"/>
<dbReference type="STRING" id="7234.B4ISE9"/>
<gene>
    <name evidence="1" type="primary">Dper\GL25473</name>
    <name evidence="1" type="ORF">Dper_GL25473</name>
</gene>
<dbReference type="GO" id="GO:0097731">
    <property type="term" value="C:9+0 non-motile cilium"/>
    <property type="evidence" value="ECO:0007669"/>
    <property type="project" value="EnsemblMetazoa"/>
</dbReference>